<name>A0A815PYX5_9BILA</name>
<evidence type="ECO:0000313" key="4">
    <source>
        <dbReference type="Proteomes" id="UP000663834"/>
    </source>
</evidence>
<comment type="caution">
    <text evidence="1">The sequence shown here is derived from an EMBL/GenBank/DDBJ whole genome shotgun (WGS) entry which is preliminary data.</text>
</comment>
<proteinExistence type="predicted"/>
<feature type="non-terminal residue" evidence="1">
    <location>
        <position position="1"/>
    </location>
</feature>
<dbReference type="Proteomes" id="UP000681720">
    <property type="component" value="Unassembled WGS sequence"/>
</dbReference>
<evidence type="ECO:0000313" key="2">
    <source>
        <dbReference type="EMBL" id="CAF5183216.1"/>
    </source>
</evidence>
<organism evidence="1 4">
    <name type="scientific">Rotaria magnacalcarata</name>
    <dbReference type="NCBI Taxonomy" id="392030"/>
    <lineage>
        <taxon>Eukaryota</taxon>
        <taxon>Metazoa</taxon>
        <taxon>Spiralia</taxon>
        <taxon>Gnathifera</taxon>
        <taxon>Rotifera</taxon>
        <taxon>Eurotatoria</taxon>
        <taxon>Bdelloidea</taxon>
        <taxon>Philodinida</taxon>
        <taxon>Philodinidae</taxon>
        <taxon>Rotaria</taxon>
    </lineage>
</organism>
<protein>
    <submittedName>
        <fullName evidence="1">Uncharacterized protein</fullName>
    </submittedName>
</protein>
<gene>
    <name evidence="2" type="ORF">GIL414_LOCUS70047</name>
    <name evidence="1" type="ORF">KQP761_LOCUS12193</name>
    <name evidence="3" type="ORF">SMN809_LOCUS70148</name>
</gene>
<evidence type="ECO:0000313" key="3">
    <source>
        <dbReference type="EMBL" id="CAF5184835.1"/>
    </source>
</evidence>
<dbReference type="Proteomes" id="UP000676336">
    <property type="component" value="Unassembled WGS sequence"/>
</dbReference>
<reference evidence="1" key="1">
    <citation type="submission" date="2021-02" db="EMBL/GenBank/DDBJ databases">
        <authorList>
            <person name="Nowell W R."/>
        </authorList>
    </citation>
    <scope>NUCLEOTIDE SEQUENCE</scope>
</reference>
<dbReference type="EMBL" id="CAJOBJ010331405">
    <property type="protein sequence ID" value="CAF5183216.1"/>
    <property type="molecule type" value="Genomic_DNA"/>
</dbReference>
<feature type="non-terminal residue" evidence="1">
    <location>
        <position position="44"/>
    </location>
</feature>
<dbReference type="AlphaFoldDB" id="A0A815PYX5"/>
<dbReference type="Proteomes" id="UP000663834">
    <property type="component" value="Unassembled WGS sequence"/>
</dbReference>
<dbReference type="EMBL" id="CAJNOW010005612">
    <property type="protein sequence ID" value="CAF1454898.1"/>
    <property type="molecule type" value="Genomic_DNA"/>
</dbReference>
<accession>A0A815PYX5</accession>
<evidence type="ECO:0000313" key="1">
    <source>
        <dbReference type="EMBL" id="CAF1454898.1"/>
    </source>
</evidence>
<dbReference type="EMBL" id="CAJOBI010320893">
    <property type="protein sequence ID" value="CAF5184835.1"/>
    <property type="molecule type" value="Genomic_DNA"/>
</dbReference>
<sequence>MWWPLGDLFAIKLASDIRKHEHSYRDRFNDELIRLQLHRYPWRL</sequence>